<feature type="domain" description="DRBM" evidence="3">
    <location>
        <begin position="417"/>
        <end position="484"/>
    </location>
</feature>
<proteinExistence type="predicted"/>
<dbReference type="EnsemblMetazoa" id="SSS_8349s_mrna">
    <property type="protein sequence ID" value="KAF7489009.1"/>
    <property type="gene ID" value="SSS_8349"/>
</dbReference>
<dbReference type="OrthoDB" id="112668at2759"/>
<dbReference type="FunFam" id="3.30.160.590:FF:000001">
    <property type="entry name" value="microprocessor complex subunit DGCR8"/>
    <property type="match status" value="1"/>
</dbReference>
<dbReference type="GO" id="GO:0070878">
    <property type="term" value="F:primary miRNA binding"/>
    <property type="evidence" value="ECO:0007669"/>
    <property type="project" value="TreeGrafter"/>
</dbReference>
<evidence type="ECO:0000256" key="1">
    <source>
        <dbReference type="PROSITE-ProRule" id="PRU00266"/>
    </source>
</evidence>
<evidence type="ECO:0000256" key="2">
    <source>
        <dbReference type="SAM" id="MobiDB-lite"/>
    </source>
</evidence>
<sequence>MNKVALDSDSIDEDLNCGINSVASPSADNLNGENESYKNVLLDSQRFDVDFDEINDHNLGCNDQRFESTYLDSEPSDINLHETNDANSDERNENNFSDSKQFYCKDDGSRSSILYESNNEDSIIVCNELDQSDESSIENEMENENNDEEEDFSLMIDSMLEENIDVEAIKSCKTLKKKRKINKSNKKAEGNKAKFETKHKFTLIRKGNDLFEILPEGWVEIIHFSGIPIYLDKKTRVCTTTKPYHLGIGSARKHKIPLSSIPCFQYQKELSKEKELLEQQQRQWKGQQKEENPGKEISSINENPSKEMPNVTAIAKVETLAENKKEKSLNHLQVREYCKRLFQFETIAVKKFTNWAERRKHEQWKKRTVVAAAQRSTLPESTKLITCTIPNKLNSLSSISPIKSFRKEFIMNPAGKSYVCILHEYVQHTEKTQPKYIFEELENVSKPYCATVFINEMEYGKGYGSSKKEAKTEAARASLDILIPDLKNSEYQKLNRSESDLNFFDEINIEDQRINELCLKAGQYSPYQILVECIKRLYGIEDMDIKTEVNMIRNHKIEFKMIVGSHTATIICKNKREGKQRAAQKILQSLHPNLKSWGSLLKLYGQGSCKTSKEKKEEAQKITELQNYACSNKPNYAILDKLKEEMLKLRDRSTVKNQLMNRPDGCVCNGDWLK</sequence>
<dbReference type="Proteomes" id="UP000070412">
    <property type="component" value="Unassembled WGS sequence"/>
</dbReference>
<dbReference type="InterPro" id="IPR040375">
    <property type="entry name" value="DGCR8"/>
</dbReference>
<feature type="region of interest" description="Disordered" evidence="2">
    <location>
        <begin position="278"/>
        <end position="308"/>
    </location>
</feature>
<reference evidence="6" key="1">
    <citation type="journal article" date="2020" name="PLoS Negl. Trop. Dis.">
        <title>High-quality nuclear genome for Sarcoptes scabiei-A critical resource for a neglected parasite.</title>
        <authorList>
            <person name="Korhonen P.K."/>
            <person name="Gasser R.B."/>
            <person name="Ma G."/>
            <person name="Wang T."/>
            <person name="Stroehlein A.J."/>
            <person name="Young N.D."/>
            <person name="Ang C.S."/>
            <person name="Fernando D.D."/>
            <person name="Lu H.C."/>
            <person name="Taylor S."/>
            <person name="Reynolds S.L."/>
            <person name="Mofiz E."/>
            <person name="Najaraj S.H."/>
            <person name="Gowda H."/>
            <person name="Madugundu A."/>
            <person name="Renuse S."/>
            <person name="Holt D."/>
            <person name="Pandey A."/>
            <person name="Papenfuss A.T."/>
            <person name="Fischer K."/>
        </authorList>
    </citation>
    <scope>NUCLEOTIDE SEQUENCE [LARGE SCALE GENOMIC DNA]</scope>
</reference>
<evidence type="ECO:0000259" key="3">
    <source>
        <dbReference type="PROSITE" id="PS50137"/>
    </source>
</evidence>
<dbReference type="PROSITE" id="PS50137">
    <property type="entry name" value="DS_RBD"/>
    <property type="match status" value="1"/>
</dbReference>
<feature type="region of interest" description="Disordered" evidence="2">
    <location>
        <begin position="74"/>
        <end position="101"/>
    </location>
</feature>
<protein>
    <submittedName>
        <fullName evidence="4">Microprocessor complex subunit DGCR8</fullName>
    </submittedName>
</protein>
<dbReference type="CDD" id="cd19868">
    <property type="entry name" value="DSRM_DGCR8_rpt2"/>
    <property type="match status" value="1"/>
</dbReference>
<reference evidence="5" key="3">
    <citation type="submission" date="2022-06" db="UniProtKB">
        <authorList>
            <consortium name="EnsemblMetazoa"/>
        </authorList>
    </citation>
    <scope>IDENTIFICATION</scope>
</reference>
<dbReference type="InterPro" id="IPR014720">
    <property type="entry name" value="dsRBD_dom"/>
</dbReference>
<dbReference type="GO" id="GO:0031053">
    <property type="term" value="P:primary miRNA processing"/>
    <property type="evidence" value="ECO:0007669"/>
    <property type="project" value="InterPro"/>
</dbReference>
<dbReference type="GO" id="GO:0042802">
    <property type="term" value="F:identical protein binding"/>
    <property type="evidence" value="ECO:0007669"/>
    <property type="project" value="InterPro"/>
</dbReference>
<dbReference type="Gene3D" id="3.30.160.590">
    <property type="match status" value="1"/>
</dbReference>
<dbReference type="SMART" id="SM00358">
    <property type="entry name" value="DSRM"/>
    <property type="match status" value="2"/>
</dbReference>
<dbReference type="GO" id="GO:0070877">
    <property type="term" value="C:microprocessor complex"/>
    <property type="evidence" value="ECO:0007669"/>
    <property type="project" value="InterPro"/>
</dbReference>
<keyword evidence="1" id="KW-0694">RNA-binding</keyword>
<gene>
    <name evidence="4" type="ORF">SSS_8349</name>
</gene>
<evidence type="ECO:0000313" key="6">
    <source>
        <dbReference type="Proteomes" id="UP000070412"/>
    </source>
</evidence>
<dbReference type="Gene3D" id="3.30.160.20">
    <property type="match status" value="2"/>
</dbReference>
<dbReference type="PANTHER" id="PTHR13482">
    <property type="entry name" value="MICRORNA PROCESSOR COMPLEX SUBUNIT DGCR8"/>
    <property type="match status" value="1"/>
</dbReference>
<dbReference type="Pfam" id="PF00035">
    <property type="entry name" value="dsrm"/>
    <property type="match status" value="1"/>
</dbReference>
<dbReference type="CDD" id="cd19867">
    <property type="entry name" value="DSRM_DGCR8_rpt1"/>
    <property type="match status" value="1"/>
</dbReference>
<dbReference type="FunFam" id="3.30.160.20:FF:000021">
    <property type="entry name" value="Microprocessor complex subunit DGCR8"/>
    <property type="match status" value="1"/>
</dbReference>
<dbReference type="AlphaFoldDB" id="A0A834R107"/>
<dbReference type="Gene3D" id="2.20.70.10">
    <property type="match status" value="1"/>
</dbReference>
<evidence type="ECO:0000313" key="4">
    <source>
        <dbReference type="EMBL" id="KAF7489009.1"/>
    </source>
</evidence>
<organism evidence="4">
    <name type="scientific">Sarcoptes scabiei</name>
    <name type="common">Itch mite</name>
    <name type="synonym">Acarus scabiei</name>
    <dbReference type="NCBI Taxonomy" id="52283"/>
    <lineage>
        <taxon>Eukaryota</taxon>
        <taxon>Metazoa</taxon>
        <taxon>Ecdysozoa</taxon>
        <taxon>Arthropoda</taxon>
        <taxon>Chelicerata</taxon>
        <taxon>Arachnida</taxon>
        <taxon>Acari</taxon>
        <taxon>Acariformes</taxon>
        <taxon>Sarcoptiformes</taxon>
        <taxon>Astigmata</taxon>
        <taxon>Psoroptidia</taxon>
        <taxon>Sarcoptoidea</taxon>
        <taxon>Sarcoptidae</taxon>
        <taxon>Sarcoptinae</taxon>
        <taxon>Sarcoptes</taxon>
    </lineage>
</organism>
<dbReference type="EMBL" id="WVUK01000065">
    <property type="protein sequence ID" value="KAF7489009.1"/>
    <property type="molecule type" value="Genomic_DNA"/>
</dbReference>
<dbReference type="GO" id="GO:0003725">
    <property type="term" value="F:double-stranded RNA binding"/>
    <property type="evidence" value="ECO:0007669"/>
    <property type="project" value="TreeGrafter"/>
</dbReference>
<name>A0A834R107_SARSC</name>
<reference evidence="4" key="2">
    <citation type="submission" date="2020-01" db="EMBL/GenBank/DDBJ databases">
        <authorList>
            <person name="Korhonen P.K.K."/>
            <person name="Guangxu M.G."/>
            <person name="Wang T.W."/>
            <person name="Stroehlein A.J.S."/>
            <person name="Young N.D."/>
            <person name="Ang C.-S.A."/>
            <person name="Fernando D.W.F."/>
            <person name="Lu H.L."/>
            <person name="Taylor S.T."/>
            <person name="Ehtesham M.E.M."/>
            <person name="Najaraj S.H.N."/>
            <person name="Harsha G.H.G."/>
            <person name="Madugundu A.M."/>
            <person name="Renuse S.R."/>
            <person name="Holt D.H."/>
            <person name="Pandey A.P."/>
            <person name="Papenfuss A.P."/>
            <person name="Gasser R.B.G."/>
            <person name="Fischer K.F."/>
        </authorList>
    </citation>
    <scope>NUCLEOTIDE SEQUENCE</scope>
    <source>
        <strain evidence="4">SSS_KF_BRIS2020</strain>
    </source>
</reference>
<dbReference type="SUPFAM" id="SSF54768">
    <property type="entry name" value="dsRNA-binding domain-like"/>
    <property type="match status" value="2"/>
</dbReference>
<accession>A0A834R107</accession>
<dbReference type="GO" id="GO:0020037">
    <property type="term" value="F:heme binding"/>
    <property type="evidence" value="ECO:0007669"/>
    <property type="project" value="InterPro"/>
</dbReference>
<keyword evidence="6" id="KW-1185">Reference proteome</keyword>
<evidence type="ECO:0000313" key="5">
    <source>
        <dbReference type="EnsemblMetazoa" id="KAF7489009.1"/>
    </source>
</evidence>
<dbReference type="PANTHER" id="PTHR13482:SF3">
    <property type="entry name" value="MICROPROCESSOR COMPLEX SUBUNIT DGCR8"/>
    <property type="match status" value="1"/>
</dbReference>
<feature type="compositionally biased region" description="Basic and acidic residues" evidence="2">
    <location>
        <begin position="79"/>
        <end position="93"/>
    </location>
</feature>